<evidence type="ECO:0000256" key="2">
    <source>
        <dbReference type="SAM" id="SignalP"/>
    </source>
</evidence>
<dbReference type="RefSeq" id="WP_192028531.1">
    <property type="nucleotide sequence ID" value="NZ_JACYTR010000007.1"/>
</dbReference>
<dbReference type="AlphaFoldDB" id="A0AAW3ZLJ5"/>
<evidence type="ECO:0008006" key="5">
    <source>
        <dbReference type="Google" id="ProtNLM"/>
    </source>
</evidence>
<organism evidence="3 4">
    <name type="scientific">Pseudomarimonas arenosa</name>
    <dbReference type="NCBI Taxonomy" id="2774145"/>
    <lineage>
        <taxon>Bacteria</taxon>
        <taxon>Pseudomonadati</taxon>
        <taxon>Pseudomonadota</taxon>
        <taxon>Gammaproteobacteria</taxon>
        <taxon>Lysobacterales</taxon>
        <taxon>Lysobacteraceae</taxon>
        <taxon>Pseudomarimonas</taxon>
    </lineage>
</organism>
<name>A0AAW3ZLJ5_9GAMM</name>
<evidence type="ECO:0000313" key="4">
    <source>
        <dbReference type="Proteomes" id="UP000613768"/>
    </source>
</evidence>
<sequence>MPRCPRPWQVRAWLGAAAMALLLIGCSSAPTRTVAPPFARGAVEAQRLPTGREGEHALKIGQSSNPGAGEVEDMPMPEVPDRWLPSLDQPLRIELLAVVDENGRVQRADIDALPAEQRCGECASDFEQAISAAARSWQLVPLEISDWRDVDTDGDGETDAVRREVVSRHAYSVRLALTFRRLNGRLSVVGDAAERKMENLQ</sequence>
<gene>
    <name evidence="3" type="ORF">IFO71_05465</name>
</gene>
<feature type="chain" id="PRO_5043867865" description="Lipoprotein" evidence="2">
    <location>
        <begin position="30"/>
        <end position="201"/>
    </location>
</feature>
<reference evidence="3 4" key="1">
    <citation type="submission" date="2020-09" db="EMBL/GenBank/DDBJ databases">
        <title>Pseudoxanthomonas sp. CAU 1598 isolated from sand of Yaerae Beach.</title>
        <authorList>
            <person name="Kim W."/>
        </authorList>
    </citation>
    <scope>NUCLEOTIDE SEQUENCE [LARGE SCALE GENOMIC DNA]</scope>
    <source>
        <strain evidence="3 4">CAU 1598</strain>
    </source>
</reference>
<feature type="region of interest" description="Disordered" evidence="1">
    <location>
        <begin position="49"/>
        <end position="77"/>
    </location>
</feature>
<evidence type="ECO:0000256" key="1">
    <source>
        <dbReference type="SAM" id="MobiDB-lite"/>
    </source>
</evidence>
<proteinExistence type="predicted"/>
<comment type="caution">
    <text evidence="3">The sequence shown here is derived from an EMBL/GenBank/DDBJ whole genome shotgun (WGS) entry which is preliminary data.</text>
</comment>
<accession>A0AAW3ZLJ5</accession>
<protein>
    <recommendedName>
        <fullName evidence="5">Lipoprotein</fullName>
    </recommendedName>
</protein>
<feature type="signal peptide" evidence="2">
    <location>
        <begin position="1"/>
        <end position="29"/>
    </location>
</feature>
<dbReference type="EMBL" id="JACYTR010000007">
    <property type="protein sequence ID" value="MBD8525186.1"/>
    <property type="molecule type" value="Genomic_DNA"/>
</dbReference>
<keyword evidence="2" id="KW-0732">Signal</keyword>
<dbReference type="Proteomes" id="UP000613768">
    <property type="component" value="Unassembled WGS sequence"/>
</dbReference>
<dbReference type="PROSITE" id="PS51257">
    <property type="entry name" value="PROKAR_LIPOPROTEIN"/>
    <property type="match status" value="1"/>
</dbReference>
<keyword evidence="4" id="KW-1185">Reference proteome</keyword>
<evidence type="ECO:0000313" key="3">
    <source>
        <dbReference type="EMBL" id="MBD8525186.1"/>
    </source>
</evidence>